<dbReference type="OrthoDB" id="9792518at2"/>
<dbReference type="GO" id="GO:0006281">
    <property type="term" value="P:DNA repair"/>
    <property type="evidence" value="ECO:0007669"/>
    <property type="project" value="TreeGrafter"/>
</dbReference>
<protein>
    <submittedName>
        <fullName evidence="1">Phosphoglycolate phosphatase/pyrophosphatase PpaX</fullName>
    </submittedName>
</protein>
<dbReference type="Gene3D" id="1.10.150.240">
    <property type="entry name" value="Putative phosphatase, domain 2"/>
    <property type="match status" value="1"/>
</dbReference>
<dbReference type="Gene3D" id="3.40.50.1000">
    <property type="entry name" value="HAD superfamily/HAD-like"/>
    <property type="match status" value="1"/>
</dbReference>
<name>A0A1G9IXA4_9BACL</name>
<dbReference type="PANTHER" id="PTHR43434">
    <property type="entry name" value="PHOSPHOGLYCOLATE PHOSPHATASE"/>
    <property type="match status" value="1"/>
</dbReference>
<dbReference type="SUPFAM" id="SSF56784">
    <property type="entry name" value="HAD-like"/>
    <property type="match status" value="1"/>
</dbReference>
<dbReference type="Proteomes" id="UP000199008">
    <property type="component" value="Unassembled WGS sequence"/>
</dbReference>
<dbReference type="SFLD" id="SFLDS00003">
    <property type="entry name" value="Haloacid_Dehalogenase"/>
    <property type="match status" value="1"/>
</dbReference>
<organism evidence="1 2">
    <name type="scientific">Lacicoccus qingdaonensis</name>
    <dbReference type="NCBI Taxonomy" id="576118"/>
    <lineage>
        <taxon>Bacteria</taxon>
        <taxon>Bacillati</taxon>
        <taxon>Bacillota</taxon>
        <taxon>Bacilli</taxon>
        <taxon>Bacillales</taxon>
        <taxon>Salinicoccaceae</taxon>
        <taxon>Lacicoccus</taxon>
    </lineage>
</organism>
<dbReference type="SFLD" id="SFLDG01135">
    <property type="entry name" value="C1.5.6:_HAD__Beta-PGM__Phospha"/>
    <property type="match status" value="1"/>
</dbReference>
<dbReference type="RefSeq" id="WP_092988149.1">
    <property type="nucleotide sequence ID" value="NZ_FNFY01000039.1"/>
</dbReference>
<dbReference type="STRING" id="576118.SAMN05216216_1397"/>
<evidence type="ECO:0000313" key="2">
    <source>
        <dbReference type="Proteomes" id="UP000199008"/>
    </source>
</evidence>
<dbReference type="InterPro" id="IPR050155">
    <property type="entry name" value="HAD-like_hydrolase_sf"/>
</dbReference>
<dbReference type="NCBIfam" id="TIGR01509">
    <property type="entry name" value="HAD-SF-IA-v3"/>
    <property type="match status" value="1"/>
</dbReference>
<accession>A0A1G9IXA4</accession>
<proteinExistence type="predicted"/>
<keyword evidence="2" id="KW-1185">Reference proteome</keyword>
<gene>
    <name evidence="1" type="ORF">SAMN05216216_1397</name>
</gene>
<dbReference type="InterPro" id="IPR023214">
    <property type="entry name" value="HAD_sf"/>
</dbReference>
<dbReference type="InterPro" id="IPR036412">
    <property type="entry name" value="HAD-like_sf"/>
</dbReference>
<dbReference type="InterPro" id="IPR041492">
    <property type="entry name" value="HAD_2"/>
</dbReference>
<sequence>MNKNKISTLIFDFDGTLADTLPNSFNAFQTVFETYDGKHYSDEEVKSMFGPIEPEIIREHLESDDVERAIELYFETYTDNHERLVKADSGVHDMLEHFKEKGYKLAVVTGKSRRSLDISMEFLKMDDVFDYTVSGNDVERFKPDPEGVFDVLDALGVDRDAAIFVGDSDTDITAGKGAGLYTVGAHWLPNIQTAEFSDQPDALFTDVESFVKSI</sequence>
<dbReference type="EMBL" id="FNFY01000039">
    <property type="protein sequence ID" value="SDL29715.1"/>
    <property type="molecule type" value="Genomic_DNA"/>
</dbReference>
<dbReference type="AlphaFoldDB" id="A0A1G9IXA4"/>
<dbReference type="GO" id="GO:0008967">
    <property type="term" value="F:phosphoglycolate phosphatase activity"/>
    <property type="evidence" value="ECO:0007669"/>
    <property type="project" value="TreeGrafter"/>
</dbReference>
<reference evidence="2" key="1">
    <citation type="submission" date="2016-10" db="EMBL/GenBank/DDBJ databases">
        <authorList>
            <person name="Varghese N."/>
            <person name="Submissions S."/>
        </authorList>
    </citation>
    <scope>NUCLEOTIDE SEQUENCE [LARGE SCALE GENOMIC DNA]</scope>
    <source>
        <strain evidence="2">CGMCC 1.8895</strain>
    </source>
</reference>
<evidence type="ECO:0000313" key="1">
    <source>
        <dbReference type="EMBL" id="SDL29715.1"/>
    </source>
</evidence>
<dbReference type="GO" id="GO:0005829">
    <property type="term" value="C:cytosol"/>
    <property type="evidence" value="ECO:0007669"/>
    <property type="project" value="TreeGrafter"/>
</dbReference>
<dbReference type="Pfam" id="PF13419">
    <property type="entry name" value="HAD_2"/>
    <property type="match status" value="1"/>
</dbReference>
<dbReference type="NCBIfam" id="TIGR01549">
    <property type="entry name" value="HAD-SF-IA-v1"/>
    <property type="match status" value="1"/>
</dbReference>
<dbReference type="InterPro" id="IPR006439">
    <property type="entry name" value="HAD-SF_hydro_IA"/>
</dbReference>
<dbReference type="SFLD" id="SFLDG01129">
    <property type="entry name" value="C1.5:_HAD__Beta-PGM__Phosphata"/>
    <property type="match status" value="1"/>
</dbReference>
<dbReference type="InterPro" id="IPR023198">
    <property type="entry name" value="PGP-like_dom2"/>
</dbReference>
<dbReference type="PANTHER" id="PTHR43434:SF1">
    <property type="entry name" value="PHOSPHOGLYCOLATE PHOSPHATASE"/>
    <property type="match status" value="1"/>
</dbReference>